<dbReference type="Gene3D" id="3.40.960.10">
    <property type="entry name" value="VSR Endonuclease"/>
    <property type="match status" value="1"/>
</dbReference>
<comment type="caution">
    <text evidence="1">The sequence shown here is derived from an EMBL/GenBank/DDBJ whole genome shotgun (WGS) entry which is preliminary data.</text>
</comment>
<dbReference type="EMBL" id="DYUZ01000017">
    <property type="protein sequence ID" value="HJG37113.1"/>
    <property type="molecule type" value="Genomic_DNA"/>
</dbReference>
<reference evidence="1" key="1">
    <citation type="journal article" date="2021" name="PeerJ">
        <title>Extensive microbial diversity within the chicken gut microbiome revealed by metagenomics and culture.</title>
        <authorList>
            <person name="Gilroy R."/>
            <person name="Ravi A."/>
            <person name="Getino M."/>
            <person name="Pursley I."/>
            <person name="Horton D.L."/>
            <person name="Alikhan N.F."/>
            <person name="Baker D."/>
            <person name="Gharbi K."/>
            <person name="Hall N."/>
            <person name="Watson M."/>
            <person name="Adriaenssens E.M."/>
            <person name="Foster-Nyarko E."/>
            <person name="Jarju S."/>
            <person name="Secka A."/>
            <person name="Antonio M."/>
            <person name="Oren A."/>
            <person name="Chaudhuri R.R."/>
            <person name="La Ragione R."/>
            <person name="Hildebrand F."/>
            <person name="Pallen M.J."/>
        </authorList>
    </citation>
    <scope>NUCLEOTIDE SEQUENCE</scope>
    <source>
        <strain evidence="1">ChiHjej13B12-9602</strain>
    </source>
</reference>
<sequence>MDLPIVLSHKTAWRIYHARTVVERRMKWLASARDAGMRPQDNVPLLSVDPFGNAIDLEPLFSDIGLNDAGTCPRAIARTVRQAISRWSVAHDEDAALDLLVSFPSDRTGSKAVVTHVLGNLITAELVLPLAPDALIVCEPLCFVQAATWMSPLELIEYGYELCGRYTILEDDDYVEHEPFLSRAALRAWIDAHPNAPGAQRARRALASVRDGSRSPMETGTAMMIACPRKLGGLRFRGFELNKRIDVPRDHARFTTSSFFEIDLYIARAKAGVEYNGQAHEETTRSARDAERHGALSMLGYTMFTLTRGQFSSQLKLRRALNTIAAACNIPVDDSPAFQSAQNELRLFVIRRWATNRQK</sequence>
<name>A0A921LSJ7_9ACTN</name>
<evidence type="ECO:0000313" key="1">
    <source>
        <dbReference type="EMBL" id="HJG37113.1"/>
    </source>
</evidence>
<organism evidence="1 2">
    <name type="scientific">Enorma phocaeensis</name>
    <dbReference type="NCBI Taxonomy" id="1871019"/>
    <lineage>
        <taxon>Bacteria</taxon>
        <taxon>Bacillati</taxon>
        <taxon>Actinomycetota</taxon>
        <taxon>Coriobacteriia</taxon>
        <taxon>Coriobacteriales</taxon>
        <taxon>Coriobacteriaceae</taxon>
        <taxon>Enorma</taxon>
    </lineage>
</organism>
<accession>A0A921LSJ7</accession>
<reference evidence="1" key="2">
    <citation type="submission" date="2021-09" db="EMBL/GenBank/DDBJ databases">
        <authorList>
            <person name="Gilroy R."/>
        </authorList>
    </citation>
    <scope>NUCLEOTIDE SEQUENCE</scope>
    <source>
        <strain evidence="1">ChiHjej13B12-9602</strain>
    </source>
</reference>
<evidence type="ECO:0000313" key="2">
    <source>
        <dbReference type="Proteomes" id="UP000753256"/>
    </source>
</evidence>
<dbReference type="AlphaFoldDB" id="A0A921LSJ7"/>
<dbReference type="Proteomes" id="UP000753256">
    <property type="component" value="Unassembled WGS sequence"/>
</dbReference>
<proteinExistence type="predicted"/>
<gene>
    <name evidence="1" type="ORF">K8V70_04525</name>
</gene>
<protein>
    <recommendedName>
        <fullName evidence="3">DUF559 domain-containing protein</fullName>
    </recommendedName>
</protein>
<dbReference type="RefSeq" id="WP_273189665.1">
    <property type="nucleotide sequence ID" value="NZ_DYUZ01000017.1"/>
</dbReference>
<evidence type="ECO:0008006" key="3">
    <source>
        <dbReference type="Google" id="ProtNLM"/>
    </source>
</evidence>